<organism evidence="3 4">
    <name type="scientific">Actinobacillus delphinicola</name>
    <dbReference type="NCBI Taxonomy" id="51161"/>
    <lineage>
        <taxon>Bacteria</taxon>
        <taxon>Pseudomonadati</taxon>
        <taxon>Pseudomonadota</taxon>
        <taxon>Gammaproteobacteria</taxon>
        <taxon>Pasteurellales</taxon>
        <taxon>Pasteurellaceae</taxon>
        <taxon>Actinobacillus</taxon>
    </lineage>
</organism>
<keyword evidence="1" id="KW-0812">Transmembrane</keyword>
<protein>
    <submittedName>
        <fullName evidence="3">Flp operon protein C</fullName>
    </submittedName>
</protein>
<name>A0A448TW84_9PAST</name>
<dbReference type="InterPro" id="IPR013974">
    <property type="entry name" value="SAF"/>
</dbReference>
<sequence>MNYRLLFIISFLILGVGVVGLLFLGKDDRPEVVQQVLTPKVVYKDVVLTTATATRDIPKGTLIQPSDYKITNETLKLKEGDDNSTATPSLAFNLRQTIADGGTGSLLGFLAQENITKGSIIDPNSILSPKAENYILASLDPDTQLAYVLPINARNTFLLTTLKAGSKVSLYASFSEISPGQESPKGDLVKVVDYVTVLKVNPPQKDKDQDQQSLGNIILKLSAKDLKNLYQLPRDIMLLPLPAKEPQPIDSRGLLIRQLRG</sequence>
<dbReference type="EMBL" id="LR134510">
    <property type="protein sequence ID" value="VEJ10202.1"/>
    <property type="molecule type" value="Genomic_DNA"/>
</dbReference>
<dbReference type="RefSeq" id="WP_126600732.1">
    <property type="nucleotide sequence ID" value="NZ_LR134510.1"/>
</dbReference>
<keyword evidence="1" id="KW-1133">Transmembrane helix</keyword>
<dbReference type="AlphaFoldDB" id="A0A448TW84"/>
<dbReference type="KEGG" id="adp:NCTC12871_01712"/>
<evidence type="ECO:0000259" key="2">
    <source>
        <dbReference type="Pfam" id="PF08666"/>
    </source>
</evidence>
<proteinExistence type="predicted"/>
<dbReference type="Proteomes" id="UP000279799">
    <property type="component" value="Chromosome"/>
</dbReference>
<keyword evidence="4" id="KW-1185">Reference proteome</keyword>
<evidence type="ECO:0000313" key="3">
    <source>
        <dbReference type="EMBL" id="VEJ10202.1"/>
    </source>
</evidence>
<accession>A0A448TW84</accession>
<reference evidence="3 4" key="1">
    <citation type="submission" date="2018-12" db="EMBL/GenBank/DDBJ databases">
        <authorList>
            <consortium name="Pathogen Informatics"/>
        </authorList>
    </citation>
    <scope>NUCLEOTIDE SEQUENCE [LARGE SCALE GENOMIC DNA]</scope>
    <source>
        <strain evidence="3 4">NCTC12871</strain>
    </source>
</reference>
<evidence type="ECO:0000256" key="1">
    <source>
        <dbReference type="SAM" id="Phobius"/>
    </source>
</evidence>
<gene>
    <name evidence="3" type="ORF">NCTC12871_01712</name>
</gene>
<dbReference type="OrthoDB" id="5675798at2"/>
<keyword evidence="1" id="KW-0472">Membrane</keyword>
<dbReference type="Pfam" id="PF08666">
    <property type="entry name" value="SAF"/>
    <property type="match status" value="1"/>
</dbReference>
<evidence type="ECO:0000313" key="4">
    <source>
        <dbReference type="Proteomes" id="UP000279799"/>
    </source>
</evidence>
<feature type="domain" description="SAF" evidence="2">
    <location>
        <begin position="51"/>
        <end position="124"/>
    </location>
</feature>
<feature type="transmembrane region" description="Helical" evidence="1">
    <location>
        <begin position="6"/>
        <end position="25"/>
    </location>
</feature>